<dbReference type="OMA" id="ECWGQPN"/>
<proteinExistence type="predicted"/>
<dbReference type="AlphaFoldDB" id="A0A8C5LBG7"/>
<evidence type="ECO:0000313" key="1">
    <source>
        <dbReference type="Ensembl" id="ENSJJAP00000021715.1"/>
    </source>
</evidence>
<evidence type="ECO:0000313" key="2">
    <source>
        <dbReference type="Proteomes" id="UP000694385"/>
    </source>
</evidence>
<dbReference type="GeneTree" id="ENSGT00940000163115"/>
<dbReference type="Ensembl" id="ENSJJAT00000028271.1">
    <property type="protein sequence ID" value="ENSJJAP00000021715.1"/>
    <property type="gene ID" value="ENSJJAG00000021997.1"/>
</dbReference>
<sequence>LVVPMLLGMLRPALGGIRRQYSSQQLSLEECWGLPRVKDCSRKCSRTFKCMRVNHTCCWSYCGNICAENNKFFERM</sequence>
<keyword evidence="2" id="KW-1185">Reference proteome</keyword>
<protein>
    <submittedName>
        <fullName evidence="1">WAP four-disulfide core domain 11</fullName>
    </submittedName>
</protein>
<reference evidence="1" key="2">
    <citation type="submission" date="2025-09" db="UniProtKB">
        <authorList>
            <consortium name="Ensembl"/>
        </authorList>
    </citation>
    <scope>IDENTIFICATION</scope>
</reference>
<accession>A0A8C5LBG7</accession>
<name>A0A8C5LBG7_JACJA</name>
<reference evidence="1" key="1">
    <citation type="submission" date="2025-08" db="UniProtKB">
        <authorList>
            <consortium name="Ensembl"/>
        </authorList>
    </citation>
    <scope>IDENTIFICATION</scope>
</reference>
<organism evidence="1 2">
    <name type="scientific">Jaculus jaculus</name>
    <name type="common">Lesser Egyptian jerboa</name>
    <dbReference type="NCBI Taxonomy" id="51337"/>
    <lineage>
        <taxon>Eukaryota</taxon>
        <taxon>Metazoa</taxon>
        <taxon>Chordata</taxon>
        <taxon>Craniata</taxon>
        <taxon>Vertebrata</taxon>
        <taxon>Euteleostomi</taxon>
        <taxon>Mammalia</taxon>
        <taxon>Eutheria</taxon>
        <taxon>Euarchontoglires</taxon>
        <taxon>Glires</taxon>
        <taxon>Rodentia</taxon>
        <taxon>Myomorpha</taxon>
        <taxon>Dipodoidea</taxon>
        <taxon>Dipodidae</taxon>
        <taxon>Dipodinae</taxon>
        <taxon>Jaculus</taxon>
    </lineage>
</organism>
<dbReference type="Proteomes" id="UP000694385">
    <property type="component" value="Unassembled WGS sequence"/>
</dbReference>